<accession>A0A8S1INV7</accession>
<keyword evidence="2" id="KW-1185">Reference proteome</keyword>
<gene>
    <name evidence="1" type="ORF">OSTQU699_LOCUS2109</name>
</gene>
<reference evidence="1" key="1">
    <citation type="submission" date="2020-12" db="EMBL/GenBank/DDBJ databases">
        <authorList>
            <person name="Iha C."/>
        </authorList>
    </citation>
    <scope>NUCLEOTIDE SEQUENCE</scope>
</reference>
<dbReference type="EMBL" id="CAJHUC010000536">
    <property type="protein sequence ID" value="CAD7696748.1"/>
    <property type="molecule type" value="Genomic_DNA"/>
</dbReference>
<dbReference type="Proteomes" id="UP000708148">
    <property type="component" value="Unassembled WGS sequence"/>
</dbReference>
<name>A0A8S1INV7_9CHLO</name>
<evidence type="ECO:0000313" key="1">
    <source>
        <dbReference type="EMBL" id="CAD7696748.1"/>
    </source>
</evidence>
<proteinExistence type="predicted"/>
<sequence length="180" mass="19775">MSLIGDGDASENWQQQVEEISALSAIYGEDFRLVGIKGIPESMQQRDLDIGSLADIQLSSYDVTLEGEVHISAILPNGEVELQVGGDSGNSSSATENRYPAGKVWFTVHEATHSDCLLCCLKWMVDHHALNMRNVLFILWIMSSISKTVPILNRLSTFLPCPCVYISIQGTLPCNLQASF</sequence>
<protein>
    <submittedName>
        <fullName evidence="1">Uncharacterized protein</fullName>
    </submittedName>
</protein>
<dbReference type="AlphaFoldDB" id="A0A8S1INV7"/>
<organism evidence="1 2">
    <name type="scientific">Ostreobium quekettii</name>
    <dbReference type="NCBI Taxonomy" id="121088"/>
    <lineage>
        <taxon>Eukaryota</taxon>
        <taxon>Viridiplantae</taxon>
        <taxon>Chlorophyta</taxon>
        <taxon>core chlorophytes</taxon>
        <taxon>Ulvophyceae</taxon>
        <taxon>TCBD clade</taxon>
        <taxon>Bryopsidales</taxon>
        <taxon>Ostreobineae</taxon>
        <taxon>Ostreobiaceae</taxon>
        <taxon>Ostreobium</taxon>
    </lineage>
</organism>
<comment type="caution">
    <text evidence="1">The sequence shown here is derived from an EMBL/GenBank/DDBJ whole genome shotgun (WGS) entry which is preliminary data.</text>
</comment>
<evidence type="ECO:0000313" key="2">
    <source>
        <dbReference type="Proteomes" id="UP000708148"/>
    </source>
</evidence>